<dbReference type="PANTHER" id="PTHR30537:SF30">
    <property type="entry name" value="TRANSCRIPTIONAL REGULATOR-RELATED"/>
    <property type="match status" value="1"/>
</dbReference>
<evidence type="ECO:0000256" key="4">
    <source>
        <dbReference type="ARBA" id="ARBA00023163"/>
    </source>
</evidence>
<protein>
    <submittedName>
        <fullName evidence="6">LysR family transcriptional regulator</fullName>
    </submittedName>
</protein>
<dbReference type="InterPro" id="IPR036388">
    <property type="entry name" value="WH-like_DNA-bd_sf"/>
</dbReference>
<evidence type="ECO:0000259" key="5">
    <source>
        <dbReference type="PROSITE" id="PS50931"/>
    </source>
</evidence>
<dbReference type="Pfam" id="PF00126">
    <property type="entry name" value="HTH_1"/>
    <property type="match status" value="1"/>
</dbReference>
<keyword evidence="4" id="KW-0804">Transcription</keyword>
<evidence type="ECO:0000313" key="7">
    <source>
        <dbReference type="Proteomes" id="UP001595791"/>
    </source>
</evidence>
<keyword evidence="7" id="KW-1185">Reference proteome</keyword>
<dbReference type="Gene3D" id="3.40.190.290">
    <property type="match status" value="1"/>
</dbReference>
<dbReference type="SUPFAM" id="SSF46785">
    <property type="entry name" value="Winged helix' DNA-binding domain"/>
    <property type="match status" value="1"/>
</dbReference>
<dbReference type="PANTHER" id="PTHR30537">
    <property type="entry name" value="HTH-TYPE TRANSCRIPTIONAL REGULATOR"/>
    <property type="match status" value="1"/>
</dbReference>
<proteinExistence type="inferred from homology"/>
<name>A0ABV8MTJ3_9NEIS</name>
<evidence type="ECO:0000313" key="6">
    <source>
        <dbReference type="EMBL" id="MFC4160291.1"/>
    </source>
</evidence>
<organism evidence="6 7">
    <name type="scientific">Chitinimonas lacunae</name>
    <dbReference type="NCBI Taxonomy" id="1963018"/>
    <lineage>
        <taxon>Bacteria</taxon>
        <taxon>Pseudomonadati</taxon>
        <taxon>Pseudomonadota</taxon>
        <taxon>Betaproteobacteria</taxon>
        <taxon>Neisseriales</taxon>
        <taxon>Chitinibacteraceae</taxon>
        <taxon>Chitinimonas</taxon>
    </lineage>
</organism>
<dbReference type="InterPro" id="IPR005119">
    <property type="entry name" value="LysR_subst-bd"/>
</dbReference>
<comment type="caution">
    <text evidence="6">The sequence shown here is derived from an EMBL/GenBank/DDBJ whole genome shotgun (WGS) entry which is preliminary data.</text>
</comment>
<keyword evidence="3" id="KW-0238">DNA-binding</keyword>
<dbReference type="InterPro" id="IPR058163">
    <property type="entry name" value="LysR-type_TF_proteobact-type"/>
</dbReference>
<evidence type="ECO:0000256" key="3">
    <source>
        <dbReference type="ARBA" id="ARBA00023125"/>
    </source>
</evidence>
<feature type="domain" description="HTH lysR-type" evidence="5">
    <location>
        <begin position="1"/>
        <end position="60"/>
    </location>
</feature>
<keyword evidence="2" id="KW-0805">Transcription regulation</keyword>
<dbReference type="SUPFAM" id="SSF53850">
    <property type="entry name" value="Periplasmic binding protein-like II"/>
    <property type="match status" value="1"/>
</dbReference>
<evidence type="ECO:0000256" key="2">
    <source>
        <dbReference type="ARBA" id="ARBA00023015"/>
    </source>
</evidence>
<dbReference type="Pfam" id="PF03466">
    <property type="entry name" value="LysR_substrate"/>
    <property type="match status" value="1"/>
</dbReference>
<comment type="similarity">
    <text evidence="1">Belongs to the LysR transcriptional regulatory family.</text>
</comment>
<gene>
    <name evidence="6" type="ORF">ACFOW7_13175</name>
</gene>
<dbReference type="EMBL" id="JBHSBU010000001">
    <property type="protein sequence ID" value="MFC4160291.1"/>
    <property type="molecule type" value="Genomic_DNA"/>
</dbReference>
<dbReference type="Proteomes" id="UP001595791">
    <property type="component" value="Unassembled WGS sequence"/>
</dbReference>
<dbReference type="PROSITE" id="PS50931">
    <property type="entry name" value="HTH_LYSR"/>
    <property type="match status" value="1"/>
</dbReference>
<evidence type="ECO:0000256" key="1">
    <source>
        <dbReference type="ARBA" id="ARBA00009437"/>
    </source>
</evidence>
<reference evidence="7" key="1">
    <citation type="journal article" date="2019" name="Int. J. Syst. Evol. Microbiol.">
        <title>The Global Catalogue of Microorganisms (GCM) 10K type strain sequencing project: providing services to taxonomists for standard genome sequencing and annotation.</title>
        <authorList>
            <consortium name="The Broad Institute Genomics Platform"/>
            <consortium name="The Broad Institute Genome Sequencing Center for Infectious Disease"/>
            <person name="Wu L."/>
            <person name="Ma J."/>
        </authorList>
    </citation>
    <scope>NUCLEOTIDE SEQUENCE [LARGE SCALE GENOMIC DNA]</scope>
    <source>
        <strain evidence="7">LMG 29894</strain>
    </source>
</reference>
<accession>A0ABV8MTJ3</accession>
<dbReference type="InterPro" id="IPR000847">
    <property type="entry name" value="LysR_HTH_N"/>
</dbReference>
<sequence length="294" mass="33014">MIEDIRYLIVFAKVAEVGSFSRAAEALELSNATISMHLAKLEKNLGVALLYRNTRKLSLTHDGLNLLETAKSMLELYEKGIIEFKQRSISTTNNLRISIPAVFINSAAFMTQIGNFIKHHPGINLDILCSDNRNDIISESIDVAFRIGDLPDSSLKAKHVFEFSRTVVGSRELLDQYPLIKHPRDLSAIPWIGLTMRPNYRLFTHVNGDQYEVKYVPQIRLDNVEAVYQLAKQGIGLAAPPEFLTPDDIARGTIEKVLPEWSLSPMKVYAVWPPNISPSSIAYTLINSIYDALD</sequence>
<dbReference type="CDD" id="cd08422">
    <property type="entry name" value="PBP2_CrgA_like"/>
    <property type="match status" value="1"/>
</dbReference>
<dbReference type="InterPro" id="IPR036390">
    <property type="entry name" value="WH_DNA-bd_sf"/>
</dbReference>
<dbReference type="RefSeq" id="WP_378164967.1">
    <property type="nucleotide sequence ID" value="NZ_JBHSBU010000001.1"/>
</dbReference>
<dbReference type="Gene3D" id="1.10.10.10">
    <property type="entry name" value="Winged helix-like DNA-binding domain superfamily/Winged helix DNA-binding domain"/>
    <property type="match status" value="1"/>
</dbReference>